<dbReference type="SUPFAM" id="SSF54001">
    <property type="entry name" value="Cysteine proteinases"/>
    <property type="match status" value="1"/>
</dbReference>
<feature type="domain" description="Peptidase C1A papain C-terminal" evidence="12">
    <location>
        <begin position="123"/>
        <end position="337"/>
    </location>
</feature>
<reference evidence="14 15" key="1">
    <citation type="submission" date="2024-08" db="EMBL/GenBank/DDBJ databases">
        <title>Insights into the chromosomal genome structure of Flemingia macrophylla.</title>
        <authorList>
            <person name="Ding Y."/>
            <person name="Zhao Y."/>
            <person name="Bi W."/>
            <person name="Wu M."/>
            <person name="Zhao G."/>
            <person name="Gong Y."/>
            <person name="Li W."/>
            <person name="Zhang P."/>
        </authorList>
    </citation>
    <scope>NUCLEOTIDE SEQUENCE [LARGE SCALE GENOMIC DNA]</scope>
    <source>
        <strain evidence="14">DYQJB</strain>
        <tissue evidence="14">Leaf</tissue>
    </source>
</reference>
<evidence type="ECO:0000256" key="8">
    <source>
        <dbReference type="ARBA" id="ARBA00023180"/>
    </source>
</evidence>
<protein>
    <recommendedName>
        <fullName evidence="9">Vignain</fullName>
    </recommendedName>
    <alternativeName>
        <fullName evidence="10">Bean endopeptidase</fullName>
    </alternativeName>
</protein>
<evidence type="ECO:0000259" key="12">
    <source>
        <dbReference type="SMART" id="SM00645"/>
    </source>
</evidence>
<keyword evidence="8" id="KW-0325">Glycoprotein</keyword>
<evidence type="ECO:0000256" key="5">
    <source>
        <dbReference type="ARBA" id="ARBA00022801"/>
    </source>
</evidence>
<evidence type="ECO:0000256" key="3">
    <source>
        <dbReference type="ARBA" id="ARBA00022670"/>
    </source>
</evidence>
<keyword evidence="7" id="KW-1015">Disulfide bond</keyword>
<evidence type="ECO:0000313" key="14">
    <source>
        <dbReference type="EMBL" id="KAL2328595.1"/>
    </source>
</evidence>
<dbReference type="PANTHER" id="PTHR12411">
    <property type="entry name" value="CYSTEINE PROTEASE FAMILY C1-RELATED"/>
    <property type="match status" value="1"/>
</dbReference>
<dbReference type="InterPro" id="IPR013201">
    <property type="entry name" value="Prot_inhib_I29"/>
</dbReference>
<proteinExistence type="inferred from homology"/>
<dbReference type="InterPro" id="IPR000668">
    <property type="entry name" value="Peptidase_C1A_C"/>
</dbReference>
<dbReference type="SMART" id="SM00645">
    <property type="entry name" value="Pept_C1"/>
    <property type="match status" value="1"/>
</dbReference>
<dbReference type="SMART" id="SM00848">
    <property type="entry name" value="Inhibitor_I29"/>
    <property type="match status" value="1"/>
</dbReference>
<evidence type="ECO:0000256" key="6">
    <source>
        <dbReference type="ARBA" id="ARBA00022807"/>
    </source>
</evidence>
<accession>A0ABD1M0C4</accession>
<evidence type="ECO:0000256" key="4">
    <source>
        <dbReference type="ARBA" id="ARBA00022729"/>
    </source>
</evidence>
<dbReference type="FunFam" id="3.90.70.10:FF:000023">
    <property type="entry name" value="Senescence-specific cysteine protease SAG39"/>
    <property type="match status" value="1"/>
</dbReference>
<feature type="signal peptide" evidence="11">
    <location>
        <begin position="1"/>
        <end position="26"/>
    </location>
</feature>
<name>A0ABD1M0C4_9FABA</name>
<dbReference type="EMBL" id="JBGMDY010000007">
    <property type="protein sequence ID" value="KAL2328595.1"/>
    <property type="molecule type" value="Genomic_DNA"/>
</dbReference>
<dbReference type="Proteomes" id="UP001603857">
    <property type="component" value="Unassembled WGS sequence"/>
</dbReference>
<comment type="caution">
    <text evidence="14">The sequence shown here is derived from an EMBL/GenBank/DDBJ whole genome shotgun (WGS) entry which is preliminary data.</text>
</comment>
<dbReference type="PROSITE" id="PS00640">
    <property type="entry name" value="THIOL_PROTEASE_ASN"/>
    <property type="match status" value="1"/>
</dbReference>
<keyword evidence="5" id="KW-0378">Hydrolase</keyword>
<dbReference type="InterPro" id="IPR025661">
    <property type="entry name" value="Pept_asp_AS"/>
</dbReference>
<dbReference type="Pfam" id="PF08246">
    <property type="entry name" value="Inhibitor_I29"/>
    <property type="match status" value="1"/>
</dbReference>
<keyword evidence="3" id="KW-0645">Protease</keyword>
<evidence type="ECO:0000256" key="10">
    <source>
        <dbReference type="ARBA" id="ARBA00080531"/>
    </source>
</evidence>
<evidence type="ECO:0000256" key="11">
    <source>
        <dbReference type="SAM" id="SignalP"/>
    </source>
</evidence>
<comment type="subcellular location">
    <subcellularLocation>
        <location evidence="1">Endoplasmic reticulum lumen</location>
    </subcellularLocation>
</comment>
<evidence type="ECO:0000259" key="13">
    <source>
        <dbReference type="SMART" id="SM00848"/>
    </source>
</evidence>
<dbReference type="AlphaFoldDB" id="A0ABD1M0C4"/>
<keyword evidence="4 11" id="KW-0732">Signal</keyword>
<keyword evidence="15" id="KW-1185">Reference proteome</keyword>
<evidence type="ECO:0000256" key="9">
    <source>
        <dbReference type="ARBA" id="ARBA00069575"/>
    </source>
</evidence>
<organism evidence="14 15">
    <name type="scientific">Flemingia macrophylla</name>
    <dbReference type="NCBI Taxonomy" id="520843"/>
    <lineage>
        <taxon>Eukaryota</taxon>
        <taxon>Viridiplantae</taxon>
        <taxon>Streptophyta</taxon>
        <taxon>Embryophyta</taxon>
        <taxon>Tracheophyta</taxon>
        <taxon>Spermatophyta</taxon>
        <taxon>Magnoliopsida</taxon>
        <taxon>eudicotyledons</taxon>
        <taxon>Gunneridae</taxon>
        <taxon>Pentapetalae</taxon>
        <taxon>rosids</taxon>
        <taxon>fabids</taxon>
        <taxon>Fabales</taxon>
        <taxon>Fabaceae</taxon>
        <taxon>Papilionoideae</taxon>
        <taxon>50 kb inversion clade</taxon>
        <taxon>NPAAA clade</taxon>
        <taxon>indigoferoid/millettioid clade</taxon>
        <taxon>Phaseoleae</taxon>
        <taxon>Flemingia</taxon>
    </lineage>
</organism>
<feature type="chain" id="PRO_5044762577" description="Vignain" evidence="11">
    <location>
        <begin position="27"/>
        <end position="338"/>
    </location>
</feature>
<sequence length="338" mass="37788">MAFKNVFHCTLLALLLIGLWAFNCNARDLKYDSMHERHGQWMARYGKVYKDNYEKELRYKIFEQNVKFIEAFNSEGNKSYKLGVNQFADLTSEEFQAKNKIKRDVFSKKLGKSTFKYEHVTQVPDALDWRQEGAVTPVKAQACDDCWAFTAVAAIEGITKLTTGTLIDLSEQELIDCDTNGEDHGCREGVMDQAFEFVMENKGIASEATYPYRGVDGICNSNASSQHAASIKGYEDVPANNETALLLAVANQPVAVVVDSKTFQFYKGGVFTGPCGINFDHGFLFVGYGVSDNGIKYWLAKNSWGTTWGEQGYMRIQRDVAAKEGMCSIAMVPSYPIA</sequence>
<dbReference type="GO" id="GO:0006508">
    <property type="term" value="P:proteolysis"/>
    <property type="evidence" value="ECO:0007669"/>
    <property type="project" value="UniProtKB-KW"/>
</dbReference>
<dbReference type="GO" id="GO:0008234">
    <property type="term" value="F:cysteine-type peptidase activity"/>
    <property type="evidence" value="ECO:0007669"/>
    <property type="project" value="UniProtKB-KW"/>
</dbReference>
<feature type="domain" description="Cathepsin propeptide inhibitor" evidence="13">
    <location>
        <begin position="38"/>
        <end position="95"/>
    </location>
</feature>
<dbReference type="PRINTS" id="PR00705">
    <property type="entry name" value="PAPAIN"/>
</dbReference>
<dbReference type="Pfam" id="PF00112">
    <property type="entry name" value="Peptidase_C1"/>
    <property type="match status" value="1"/>
</dbReference>
<dbReference type="GO" id="GO:0005788">
    <property type="term" value="C:endoplasmic reticulum lumen"/>
    <property type="evidence" value="ECO:0007669"/>
    <property type="project" value="UniProtKB-SubCell"/>
</dbReference>
<keyword evidence="6" id="KW-0788">Thiol protease</keyword>
<evidence type="ECO:0000313" key="15">
    <source>
        <dbReference type="Proteomes" id="UP001603857"/>
    </source>
</evidence>
<evidence type="ECO:0000256" key="1">
    <source>
        <dbReference type="ARBA" id="ARBA00004319"/>
    </source>
</evidence>
<comment type="similarity">
    <text evidence="2">Belongs to the peptidase C1 family.</text>
</comment>
<dbReference type="InterPro" id="IPR039417">
    <property type="entry name" value="Peptidase_C1A_papain-like"/>
</dbReference>
<dbReference type="CDD" id="cd02248">
    <property type="entry name" value="Peptidase_C1A"/>
    <property type="match status" value="1"/>
</dbReference>
<gene>
    <name evidence="14" type="ORF">Fmac_022022</name>
</gene>
<evidence type="ECO:0000256" key="7">
    <source>
        <dbReference type="ARBA" id="ARBA00023157"/>
    </source>
</evidence>
<dbReference type="InterPro" id="IPR013128">
    <property type="entry name" value="Peptidase_C1A"/>
</dbReference>
<dbReference type="InterPro" id="IPR038765">
    <property type="entry name" value="Papain-like_cys_pep_sf"/>
</dbReference>
<dbReference type="Gene3D" id="3.90.70.10">
    <property type="entry name" value="Cysteine proteinases"/>
    <property type="match status" value="1"/>
</dbReference>
<evidence type="ECO:0000256" key="2">
    <source>
        <dbReference type="ARBA" id="ARBA00008455"/>
    </source>
</evidence>